<reference evidence="3 4" key="1">
    <citation type="journal article" date="2018" name="IMA Fungus">
        <title>IMA Genome-F 9: Draft genome sequence of Annulohypoxylon stygium, Aspergillus mulundensis, Berkeleyomyces basicola (syn. Thielaviopsis basicola), Ceratocystis smalleyi, two Cercospora beticola strains, Coleophoma cylindrospora, Fusarium fracticaudum, Phialophora cf. hyalina, and Morchella septimelata.</title>
        <authorList>
            <person name="Wingfield B.D."/>
            <person name="Bills G.F."/>
            <person name="Dong Y."/>
            <person name="Huang W."/>
            <person name="Nel W.J."/>
            <person name="Swalarsk-Parry B.S."/>
            <person name="Vaghefi N."/>
            <person name="Wilken P.M."/>
            <person name="An Z."/>
            <person name="de Beer Z.W."/>
            <person name="De Vos L."/>
            <person name="Chen L."/>
            <person name="Duong T.A."/>
            <person name="Gao Y."/>
            <person name="Hammerbacher A."/>
            <person name="Kikkert J.R."/>
            <person name="Li Y."/>
            <person name="Li H."/>
            <person name="Li K."/>
            <person name="Li Q."/>
            <person name="Liu X."/>
            <person name="Ma X."/>
            <person name="Naidoo K."/>
            <person name="Pethybridge S.J."/>
            <person name="Sun J."/>
            <person name="Steenkamp E.T."/>
            <person name="van der Nest M.A."/>
            <person name="van Wyk S."/>
            <person name="Wingfield M.J."/>
            <person name="Xiong C."/>
            <person name="Yue Q."/>
            <person name="Zhang X."/>
        </authorList>
    </citation>
    <scope>NUCLEOTIDE SEQUENCE [LARGE SCALE GENOMIC DNA]</scope>
    <source>
        <strain evidence="3 4">BP 5553</strain>
    </source>
</reference>
<evidence type="ECO:0000313" key="3">
    <source>
        <dbReference type="EMBL" id="RDL30131.1"/>
    </source>
</evidence>
<gene>
    <name evidence="3" type="ORF">BP5553_10409</name>
</gene>
<keyword evidence="2" id="KW-0732">Signal</keyword>
<dbReference type="RefSeq" id="XP_031864739.1">
    <property type="nucleotide sequence ID" value="XM_032019032.1"/>
</dbReference>
<feature type="region of interest" description="Disordered" evidence="1">
    <location>
        <begin position="22"/>
        <end position="51"/>
    </location>
</feature>
<dbReference type="GeneID" id="43603258"/>
<sequence length="132" mass="12914">MRSPIYLLPAAFACVAAIDGSSKSADVPSSTSNTSLPSIRLTTGSSEPTSTSLIYSNTTTSSSSTVAPSYVTSVVVVGGTTTSVVVVGGDTTSFGPAVTPTGSLQPGSGGERSVAGVGFGAWFAVALAVVFA</sequence>
<accession>A0A370T986</accession>
<comment type="caution">
    <text evidence="3">The sequence shown here is derived from an EMBL/GenBank/DDBJ whole genome shotgun (WGS) entry which is preliminary data.</text>
</comment>
<dbReference type="EMBL" id="NPIC01000016">
    <property type="protein sequence ID" value="RDL30131.1"/>
    <property type="molecule type" value="Genomic_DNA"/>
</dbReference>
<organism evidence="3 4">
    <name type="scientific">Venustampulla echinocandica</name>
    <dbReference type="NCBI Taxonomy" id="2656787"/>
    <lineage>
        <taxon>Eukaryota</taxon>
        <taxon>Fungi</taxon>
        <taxon>Dikarya</taxon>
        <taxon>Ascomycota</taxon>
        <taxon>Pezizomycotina</taxon>
        <taxon>Leotiomycetes</taxon>
        <taxon>Helotiales</taxon>
        <taxon>Pleuroascaceae</taxon>
        <taxon>Venustampulla</taxon>
    </lineage>
</organism>
<evidence type="ECO:0000313" key="4">
    <source>
        <dbReference type="Proteomes" id="UP000254866"/>
    </source>
</evidence>
<dbReference type="AlphaFoldDB" id="A0A370T986"/>
<feature type="chain" id="PRO_5016885528" evidence="2">
    <location>
        <begin position="18"/>
        <end position="132"/>
    </location>
</feature>
<protein>
    <submittedName>
        <fullName evidence="3">Uncharacterized protein</fullName>
    </submittedName>
</protein>
<feature type="signal peptide" evidence="2">
    <location>
        <begin position="1"/>
        <end position="17"/>
    </location>
</feature>
<dbReference type="Proteomes" id="UP000254866">
    <property type="component" value="Unassembled WGS sequence"/>
</dbReference>
<feature type="compositionally biased region" description="Polar residues" evidence="1">
    <location>
        <begin position="22"/>
        <end position="48"/>
    </location>
</feature>
<name>A0A370T986_9HELO</name>
<proteinExistence type="predicted"/>
<keyword evidence="4" id="KW-1185">Reference proteome</keyword>
<evidence type="ECO:0000256" key="2">
    <source>
        <dbReference type="SAM" id="SignalP"/>
    </source>
</evidence>
<evidence type="ECO:0000256" key="1">
    <source>
        <dbReference type="SAM" id="MobiDB-lite"/>
    </source>
</evidence>